<name>A0A3N2QL15_9RHOB</name>
<dbReference type="SUPFAM" id="SSF46955">
    <property type="entry name" value="Putative DNA-binding domain"/>
    <property type="match status" value="1"/>
</dbReference>
<dbReference type="PANTHER" id="PTHR30204">
    <property type="entry name" value="REDOX-CYCLING DRUG-SENSING TRANSCRIPTIONAL ACTIVATOR SOXR"/>
    <property type="match status" value="1"/>
</dbReference>
<dbReference type="EMBL" id="RDRB01000014">
    <property type="protein sequence ID" value="ROT95889.1"/>
    <property type="molecule type" value="Genomic_DNA"/>
</dbReference>
<dbReference type="PROSITE" id="PS50937">
    <property type="entry name" value="HTH_MERR_2"/>
    <property type="match status" value="1"/>
</dbReference>
<dbReference type="Pfam" id="PF13411">
    <property type="entry name" value="MerR_1"/>
    <property type="match status" value="1"/>
</dbReference>
<dbReference type="OrthoDB" id="9802944at2"/>
<gene>
    <name evidence="6" type="ORF">EAT49_19735</name>
</gene>
<dbReference type="SMART" id="SM00422">
    <property type="entry name" value="HTH_MERR"/>
    <property type="match status" value="1"/>
</dbReference>
<accession>A0A3N2QL15</accession>
<comment type="caution">
    <text evidence="6">The sequence shown here is derived from an EMBL/GenBank/DDBJ whole genome shotgun (WGS) entry which is preliminary data.</text>
</comment>
<dbReference type="Proteomes" id="UP000268016">
    <property type="component" value="Unassembled WGS sequence"/>
</dbReference>
<keyword evidence="7" id="KW-1185">Reference proteome</keyword>
<dbReference type="AlphaFoldDB" id="A0A3N2QL15"/>
<dbReference type="GO" id="GO:0003700">
    <property type="term" value="F:DNA-binding transcription factor activity"/>
    <property type="evidence" value="ECO:0007669"/>
    <property type="project" value="InterPro"/>
</dbReference>
<keyword evidence="1" id="KW-0678">Repressor</keyword>
<dbReference type="PANTHER" id="PTHR30204:SF69">
    <property type="entry name" value="MERR-FAMILY TRANSCRIPTIONAL REGULATOR"/>
    <property type="match status" value="1"/>
</dbReference>
<evidence type="ECO:0000256" key="2">
    <source>
        <dbReference type="ARBA" id="ARBA00023015"/>
    </source>
</evidence>
<evidence type="ECO:0000313" key="6">
    <source>
        <dbReference type="EMBL" id="ROT95889.1"/>
    </source>
</evidence>
<keyword evidence="3" id="KW-0238">DNA-binding</keyword>
<protein>
    <submittedName>
        <fullName evidence="6">MerR family transcriptional regulator</fullName>
    </submittedName>
</protein>
<keyword evidence="2" id="KW-0805">Transcription regulation</keyword>
<dbReference type="Gene3D" id="1.10.1660.10">
    <property type="match status" value="1"/>
</dbReference>
<evidence type="ECO:0000256" key="3">
    <source>
        <dbReference type="ARBA" id="ARBA00023125"/>
    </source>
</evidence>
<evidence type="ECO:0000313" key="7">
    <source>
        <dbReference type="Proteomes" id="UP000268016"/>
    </source>
</evidence>
<dbReference type="GO" id="GO:0003677">
    <property type="term" value="F:DNA binding"/>
    <property type="evidence" value="ECO:0007669"/>
    <property type="project" value="UniProtKB-KW"/>
</dbReference>
<organism evidence="6 7">
    <name type="scientific">Histidinibacterium lentulum</name>
    <dbReference type="NCBI Taxonomy" id="2480588"/>
    <lineage>
        <taxon>Bacteria</taxon>
        <taxon>Pseudomonadati</taxon>
        <taxon>Pseudomonadota</taxon>
        <taxon>Alphaproteobacteria</taxon>
        <taxon>Rhodobacterales</taxon>
        <taxon>Paracoccaceae</taxon>
        <taxon>Histidinibacterium</taxon>
    </lineage>
</organism>
<dbReference type="InterPro" id="IPR000551">
    <property type="entry name" value="MerR-type_HTH_dom"/>
</dbReference>
<evidence type="ECO:0000256" key="4">
    <source>
        <dbReference type="ARBA" id="ARBA00023163"/>
    </source>
</evidence>
<evidence type="ECO:0000259" key="5">
    <source>
        <dbReference type="PROSITE" id="PS50937"/>
    </source>
</evidence>
<evidence type="ECO:0000256" key="1">
    <source>
        <dbReference type="ARBA" id="ARBA00022491"/>
    </source>
</evidence>
<reference evidence="6 7" key="1">
    <citation type="submission" date="2018-10" db="EMBL/GenBank/DDBJ databases">
        <title>Histidinibacterium lentulum gen. nov., sp. nov., a marine bacterium from the culture broth of Picochlorum sp. 122.</title>
        <authorList>
            <person name="Wang G."/>
        </authorList>
    </citation>
    <scope>NUCLEOTIDE SEQUENCE [LARGE SCALE GENOMIC DNA]</scope>
    <source>
        <strain evidence="6 7">B17</strain>
    </source>
</reference>
<keyword evidence="4" id="KW-0804">Transcription</keyword>
<dbReference type="CDD" id="cd00592">
    <property type="entry name" value="HTH_MerR-like"/>
    <property type="match status" value="1"/>
</dbReference>
<dbReference type="InterPro" id="IPR047057">
    <property type="entry name" value="MerR_fam"/>
</dbReference>
<proteinExistence type="predicted"/>
<dbReference type="InterPro" id="IPR009061">
    <property type="entry name" value="DNA-bd_dom_put_sf"/>
</dbReference>
<sequence length="158" mass="17492">MPQAVKAHLRNDQGCDMSARETIADVAHRFCLTHRTLRFWEAKGLLTPYRREARGRRTYTAEDCQRIAAIVDGQKLGLTLEEIRDALTADNALQLSEERLGELKAAAVAAAEECAARLRRIDEVGTAGSRTVRVMPETPAQVAANTARPARAPLRMVR</sequence>
<feature type="domain" description="HTH merR-type" evidence="5">
    <location>
        <begin position="22"/>
        <end position="89"/>
    </location>
</feature>